<name>A0AAD6RWV9_9AGAR</name>
<dbReference type="EMBL" id="JARJCM010000450">
    <property type="protein sequence ID" value="KAJ7016936.1"/>
    <property type="molecule type" value="Genomic_DNA"/>
</dbReference>
<dbReference type="Proteomes" id="UP001218188">
    <property type="component" value="Unassembled WGS sequence"/>
</dbReference>
<protein>
    <submittedName>
        <fullName evidence="2">Uncharacterized protein</fullName>
    </submittedName>
</protein>
<evidence type="ECO:0000313" key="2">
    <source>
        <dbReference type="EMBL" id="KAJ7016936.1"/>
    </source>
</evidence>
<dbReference type="AlphaFoldDB" id="A0AAD6RWV9"/>
<gene>
    <name evidence="2" type="ORF">C8F04DRAFT_1201300</name>
</gene>
<feature type="compositionally biased region" description="Polar residues" evidence="1">
    <location>
        <begin position="227"/>
        <end position="237"/>
    </location>
</feature>
<evidence type="ECO:0000313" key="3">
    <source>
        <dbReference type="Proteomes" id="UP001218188"/>
    </source>
</evidence>
<organism evidence="2 3">
    <name type="scientific">Mycena alexandri</name>
    <dbReference type="NCBI Taxonomy" id="1745969"/>
    <lineage>
        <taxon>Eukaryota</taxon>
        <taxon>Fungi</taxon>
        <taxon>Dikarya</taxon>
        <taxon>Basidiomycota</taxon>
        <taxon>Agaricomycotina</taxon>
        <taxon>Agaricomycetes</taxon>
        <taxon>Agaricomycetidae</taxon>
        <taxon>Agaricales</taxon>
        <taxon>Marasmiineae</taxon>
        <taxon>Mycenaceae</taxon>
        <taxon>Mycena</taxon>
    </lineage>
</organism>
<proteinExistence type="predicted"/>
<comment type="caution">
    <text evidence="2">The sequence shown here is derived from an EMBL/GenBank/DDBJ whole genome shotgun (WGS) entry which is preliminary data.</text>
</comment>
<evidence type="ECO:0000256" key="1">
    <source>
        <dbReference type="SAM" id="MobiDB-lite"/>
    </source>
</evidence>
<keyword evidence="3" id="KW-1185">Reference proteome</keyword>
<accession>A0AAD6RWV9</accession>
<reference evidence="2" key="1">
    <citation type="submission" date="2023-03" db="EMBL/GenBank/DDBJ databases">
        <title>Massive genome expansion in bonnet fungi (Mycena s.s.) driven by repeated elements and novel gene families across ecological guilds.</title>
        <authorList>
            <consortium name="Lawrence Berkeley National Laboratory"/>
            <person name="Harder C.B."/>
            <person name="Miyauchi S."/>
            <person name="Viragh M."/>
            <person name="Kuo A."/>
            <person name="Thoen E."/>
            <person name="Andreopoulos B."/>
            <person name="Lu D."/>
            <person name="Skrede I."/>
            <person name="Drula E."/>
            <person name="Henrissat B."/>
            <person name="Morin E."/>
            <person name="Kohler A."/>
            <person name="Barry K."/>
            <person name="LaButti K."/>
            <person name="Morin E."/>
            <person name="Salamov A."/>
            <person name="Lipzen A."/>
            <person name="Mereny Z."/>
            <person name="Hegedus B."/>
            <person name="Baldrian P."/>
            <person name="Stursova M."/>
            <person name="Weitz H."/>
            <person name="Taylor A."/>
            <person name="Grigoriev I.V."/>
            <person name="Nagy L.G."/>
            <person name="Martin F."/>
            <person name="Kauserud H."/>
        </authorList>
    </citation>
    <scope>NUCLEOTIDE SEQUENCE</scope>
    <source>
        <strain evidence="2">CBHHK200</strain>
    </source>
</reference>
<feature type="region of interest" description="Disordered" evidence="1">
    <location>
        <begin position="207"/>
        <end position="259"/>
    </location>
</feature>
<sequence length="304" mass="34267">MSAQLRLERTWKLEAQENLKKTVTSVAVLLYHFIQFGIFELAKQVTKSVKNSNFARAARFFALWFKKPLKKKYFRLQGPWEIYELFLMSRSAWPIYENQSSNFAVTGHSQGELNDKRPEEEEPAIGGNLQVRVCGGRAEGSVARTPFGRLRALKCASSYRPALSAWLLGNGPAERTGSAREARNPTLLPHTDEESVWNMRLELQAGSERVAAGKRTSRENGKRARSAQPNSTTTQSAAHPELGCAPQARVPGSPHTELCEWKRGNVGTENERKEGMGTGRNVGWTRTRYDCGTRYDRQHNRNDV</sequence>